<organism evidence="2 3">
    <name type="scientific">Bacillus seohaeanensis</name>
    <dbReference type="NCBI Taxonomy" id="284580"/>
    <lineage>
        <taxon>Bacteria</taxon>
        <taxon>Bacillati</taxon>
        <taxon>Bacillota</taxon>
        <taxon>Bacilli</taxon>
        <taxon>Bacillales</taxon>
        <taxon>Bacillaceae</taxon>
        <taxon>Bacillus</taxon>
    </lineage>
</organism>
<dbReference type="EMBL" id="JBHUMF010000015">
    <property type="protein sequence ID" value="MFD2680625.1"/>
    <property type="molecule type" value="Genomic_DNA"/>
</dbReference>
<keyword evidence="1" id="KW-1133">Transmembrane helix</keyword>
<gene>
    <name evidence="2" type="ORF">ACFSUL_07620</name>
</gene>
<evidence type="ECO:0000256" key="1">
    <source>
        <dbReference type="SAM" id="Phobius"/>
    </source>
</evidence>
<name>A0ABW5RQD9_9BACI</name>
<dbReference type="RefSeq" id="WP_377934164.1">
    <property type="nucleotide sequence ID" value="NZ_JBHUMF010000015.1"/>
</dbReference>
<sequence length="143" mass="16516">MKEGIKLLAELVNNLHDVLIMIINDIFGWGLTDKDMHFWVMGFIGISVFLGIYLLSKWISKLPFGITLLAFFYTLTFMLVLVFAIEIQQAITNRGNMEFFDAVIGLWGFIAFFLVYIGIILLFLLGKKLFSKYRNTKSRNMDV</sequence>
<proteinExistence type="predicted"/>
<evidence type="ECO:0000313" key="3">
    <source>
        <dbReference type="Proteomes" id="UP001597506"/>
    </source>
</evidence>
<dbReference type="Proteomes" id="UP001597506">
    <property type="component" value="Unassembled WGS sequence"/>
</dbReference>
<evidence type="ECO:0000313" key="2">
    <source>
        <dbReference type="EMBL" id="MFD2680625.1"/>
    </source>
</evidence>
<keyword evidence="1" id="KW-0812">Transmembrane</keyword>
<protein>
    <recommendedName>
        <fullName evidence="4">Permease</fullName>
    </recommendedName>
</protein>
<feature type="transmembrane region" description="Helical" evidence="1">
    <location>
        <begin position="37"/>
        <end position="55"/>
    </location>
</feature>
<evidence type="ECO:0008006" key="4">
    <source>
        <dbReference type="Google" id="ProtNLM"/>
    </source>
</evidence>
<reference evidence="3" key="1">
    <citation type="journal article" date="2019" name="Int. J. Syst. Evol. Microbiol.">
        <title>The Global Catalogue of Microorganisms (GCM) 10K type strain sequencing project: providing services to taxonomists for standard genome sequencing and annotation.</title>
        <authorList>
            <consortium name="The Broad Institute Genomics Platform"/>
            <consortium name="The Broad Institute Genome Sequencing Center for Infectious Disease"/>
            <person name="Wu L."/>
            <person name="Ma J."/>
        </authorList>
    </citation>
    <scope>NUCLEOTIDE SEQUENCE [LARGE SCALE GENOMIC DNA]</scope>
    <source>
        <strain evidence="3">KCTC 3913</strain>
    </source>
</reference>
<accession>A0ABW5RQD9</accession>
<keyword evidence="3" id="KW-1185">Reference proteome</keyword>
<keyword evidence="1" id="KW-0472">Membrane</keyword>
<feature type="transmembrane region" description="Helical" evidence="1">
    <location>
        <begin position="104"/>
        <end position="125"/>
    </location>
</feature>
<comment type="caution">
    <text evidence="2">The sequence shown here is derived from an EMBL/GenBank/DDBJ whole genome shotgun (WGS) entry which is preliminary data.</text>
</comment>
<feature type="transmembrane region" description="Helical" evidence="1">
    <location>
        <begin position="62"/>
        <end position="84"/>
    </location>
</feature>